<gene>
    <name evidence="1" type="primary">Contig17237.g18353</name>
    <name evidence="1" type="ORF">STYLEM_10039</name>
</gene>
<evidence type="ECO:0000313" key="1">
    <source>
        <dbReference type="EMBL" id="CDW81031.1"/>
    </source>
</evidence>
<dbReference type="EMBL" id="CCKQ01009546">
    <property type="protein sequence ID" value="CDW81031.1"/>
    <property type="molecule type" value="Genomic_DNA"/>
</dbReference>
<dbReference type="AlphaFoldDB" id="A0A078AGR0"/>
<evidence type="ECO:0008006" key="3">
    <source>
        <dbReference type="Google" id="ProtNLM"/>
    </source>
</evidence>
<protein>
    <recommendedName>
        <fullName evidence="3">SH3 domain-containing protein</fullName>
    </recommendedName>
</protein>
<name>A0A078AGR0_STYLE</name>
<organism evidence="1 2">
    <name type="scientific">Stylonychia lemnae</name>
    <name type="common">Ciliate</name>
    <dbReference type="NCBI Taxonomy" id="5949"/>
    <lineage>
        <taxon>Eukaryota</taxon>
        <taxon>Sar</taxon>
        <taxon>Alveolata</taxon>
        <taxon>Ciliophora</taxon>
        <taxon>Intramacronucleata</taxon>
        <taxon>Spirotrichea</taxon>
        <taxon>Stichotrichia</taxon>
        <taxon>Sporadotrichida</taxon>
        <taxon>Oxytrichidae</taxon>
        <taxon>Stylonychinae</taxon>
        <taxon>Stylonychia</taxon>
    </lineage>
</organism>
<keyword evidence="2" id="KW-1185">Reference proteome</keyword>
<evidence type="ECO:0000313" key="2">
    <source>
        <dbReference type="Proteomes" id="UP000039865"/>
    </source>
</evidence>
<dbReference type="InParanoid" id="A0A078AGR0"/>
<sequence>MYQSKFVSNSNYYPDKSFINGKGLNIDINMDDMNILSLTPHRPKQNILEEKVKISQAPKTQMNSPLKQDKMKVISAAQSTINNNRVVIDDLDDMVDAILKEEDDLLIDLKKTSVQQAPLGNLSSTLSPPQSKKYTFQNQDFKNIASQPPSQLTLNQSLTQKNGGQQQRYYEEKKQSKFSTLSGPKNLVKQHLMKIEVQDIDLIEVTEFQNSDDKKNNQEEEEDDDFGFLARQSMERGKMQSKIKLFSNKYQNRNKNLIVESNANTNGIDFDVDDLIQELKNEQSVEFSQRKISVHNGNLAINEQPTLQKQKSIKNQQGSSFLTSKQSTMNKFENDILDSYDGQSISSFLNKIKQKYCNYAPKTQEQMNQIYKSRDGVRAHELFVDKQNPTQLRCWIQGIPQDERVTAKAAFDQKGNEFFGFQRLMLNKGDVIKIVSASVDNTYMLFAYKATQEKDQDEIKDILAVESTNVKPQFNLYPYGYRSYCLKDWNEYGYMDQNLFIQSVMIENGEAPIIPELYLAIKDFNPEDQEPLIANEGVKLLNFRAGEIVQLTLQPGKGGWFEGYRTNDPDCICGIAHISTVKKINFS</sequence>
<proteinExistence type="predicted"/>
<dbReference type="Proteomes" id="UP000039865">
    <property type="component" value="Unassembled WGS sequence"/>
</dbReference>
<accession>A0A078AGR0</accession>
<reference evidence="1 2" key="1">
    <citation type="submission" date="2014-06" db="EMBL/GenBank/DDBJ databases">
        <authorList>
            <person name="Swart Estienne"/>
        </authorList>
    </citation>
    <scope>NUCLEOTIDE SEQUENCE [LARGE SCALE GENOMIC DNA]</scope>
    <source>
        <strain evidence="1 2">130c</strain>
    </source>
</reference>